<protein>
    <submittedName>
        <fullName evidence="1">Uncharacterized protein</fullName>
    </submittedName>
</protein>
<gene>
    <name evidence="1" type="ORF">GCM10007157_15410</name>
</gene>
<keyword evidence="2" id="KW-1185">Reference proteome</keyword>
<organism evidence="1 2">
    <name type="scientific">Vreelandella hamiltonii</name>
    <dbReference type="NCBI Taxonomy" id="502829"/>
    <lineage>
        <taxon>Bacteria</taxon>
        <taxon>Pseudomonadati</taxon>
        <taxon>Pseudomonadota</taxon>
        <taxon>Gammaproteobacteria</taxon>
        <taxon>Oceanospirillales</taxon>
        <taxon>Halomonadaceae</taxon>
        <taxon>Vreelandella</taxon>
    </lineage>
</organism>
<proteinExistence type="predicted"/>
<sequence>MSVLYEHNEGLGFTFTLGLSSLEVNKVYIGPKYSLAHCKSNLEIVNSRRSVVMLLYQKAEKA</sequence>
<evidence type="ECO:0000313" key="2">
    <source>
        <dbReference type="Proteomes" id="UP000623776"/>
    </source>
</evidence>
<dbReference type="AlphaFoldDB" id="A0A8H9I326"/>
<accession>A0A8H9I326</accession>
<evidence type="ECO:0000313" key="1">
    <source>
        <dbReference type="EMBL" id="GGW24524.1"/>
    </source>
</evidence>
<dbReference type="Proteomes" id="UP000623776">
    <property type="component" value="Unassembled WGS sequence"/>
</dbReference>
<comment type="caution">
    <text evidence="1">The sequence shown here is derived from an EMBL/GenBank/DDBJ whole genome shotgun (WGS) entry which is preliminary data.</text>
</comment>
<reference evidence="2" key="1">
    <citation type="journal article" date="2019" name="Int. J. Syst. Evol. Microbiol.">
        <title>The Global Catalogue of Microorganisms (GCM) 10K type strain sequencing project: providing services to taxonomists for standard genome sequencing and annotation.</title>
        <authorList>
            <consortium name="The Broad Institute Genomics Platform"/>
            <consortium name="The Broad Institute Genome Sequencing Center for Infectious Disease"/>
            <person name="Wu L."/>
            <person name="Ma J."/>
        </authorList>
    </citation>
    <scope>NUCLEOTIDE SEQUENCE [LARGE SCALE GENOMIC DNA]</scope>
    <source>
        <strain evidence="2">KCTC 22154</strain>
    </source>
</reference>
<dbReference type="EMBL" id="BMXN01000006">
    <property type="protein sequence ID" value="GGW24524.1"/>
    <property type="molecule type" value="Genomic_DNA"/>
</dbReference>
<name>A0A8H9I326_9GAMM</name>